<dbReference type="InterPro" id="IPR047928">
    <property type="entry name" value="Perm_prefix_1"/>
</dbReference>
<dbReference type="AlphaFoldDB" id="A0AB36TKF8"/>
<protein>
    <submittedName>
        <fullName evidence="2">Uncharacterized protein</fullName>
    </submittedName>
</protein>
<feature type="transmembrane region" description="Helical" evidence="1">
    <location>
        <begin position="137"/>
        <end position="156"/>
    </location>
</feature>
<keyword evidence="1" id="KW-0812">Transmembrane</keyword>
<keyword evidence="1" id="KW-0472">Membrane</keyword>
<feature type="transmembrane region" description="Helical" evidence="1">
    <location>
        <begin position="195"/>
        <end position="217"/>
    </location>
</feature>
<dbReference type="GeneID" id="35805772"/>
<feature type="transmembrane region" description="Helical" evidence="1">
    <location>
        <begin position="293"/>
        <end position="315"/>
    </location>
</feature>
<feature type="transmembrane region" description="Helical" evidence="1">
    <location>
        <begin position="97"/>
        <end position="117"/>
    </location>
</feature>
<accession>A0AB36TKF8</accession>
<dbReference type="RefSeq" id="WP_003519322.1">
    <property type="nucleotide sequence ID" value="NZ_CP013828.1"/>
</dbReference>
<evidence type="ECO:0000313" key="3">
    <source>
        <dbReference type="Proteomes" id="UP000223596"/>
    </source>
</evidence>
<dbReference type="NCBIfam" id="NF038403">
    <property type="entry name" value="perm_prefix_1"/>
    <property type="match status" value="1"/>
</dbReference>
<evidence type="ECO:0000256" key="1">
    <source>
        <dbReference type="SAM" id="Phobius"/>
    </source>
</evidence>
<feature type="transmembrane region" description="Helical" evidence="1">
    <location>
        <begin position="223"/>
        <end position="247"/>
    </location>
</feature>
<organism evidence="2 3">
    <name type="scientific">Acetivibrio thermocellus AD2</name>
    <dbReference type="NCBI Taxonomy" id="1138384"/>
    <lineage>
        <taxon>Bacteria</taxon>
        <taxon>Bacillati</taxon>
        <taxon>Bacillota</taxon>
        <taxon>Clostridia</taxon>
        <taxon>Eubacteriales</taxon>
        <taxon>Oscillospiraceae</taxon>
        <taxon>Acetivibrio</taxon>
    </lineage>
</organism>
<comment type="caution">
    <text evidence="2">The sequence shown here is derived from an EMBL/GenBank/DDBJ whole genome shotgun (WGS) entry which is preliminary data.</text>
</comment>
<dbReference type="Proteomes" id="UP000223596">
    <property type="component" value="Unassembled WGS sequence"/>
</dbReference>
<name>A0AB36TKF8_ACETH</name>
<gene>
    <name evidence="2" type="ORF">M972_112690</name>
</gene>
<evidence type="ECO:0000313" key="2">
    <source>
        <dbReference type="EMBL" id="PFH03871.1"/>
    </source>
</evidence>
<reference evidence="2 3" key="1">
    <citation type="submission" date="2017-09" db="EMBL/GenBank/DDBJ databases">
        <title>Evaluation of Pacific Biosciences Sequencing Technology to Finishing C. thermocellum Genome Sequences.</title>
        <authorList>
            <person name="Brown S."/>
        </authorList>
    </citation>
    <scope>NUCLEOTIDE SEQUENCE [LARGE SCALE GENOMIC DNA]</scope>
    <source>
        <strain evidence="2 3">AD2</strain>
    </source>
</reference>
<keyword evidence="1" id="KW-1133">Transmembrane helix</keyword>
<sequence>METIKNYLDNIFANLPKTKEMERLKSEIYYNMEEKYNELKKSGKPENEAIGIVISEFGNIDELLEEMGISPSSNSENHPVIENEEAMEFISLKEKTSYMIATGVGLILLGVSLLIFLATLVERNLIFKFLPQNAREALPVIVLFLFIIPAVILFMYTENKLQKFKFIEEGKFEISPGLKNILNSELPSVTQKQNIPIITGVSLCILSVVVLLVFGIFESFAAFGVSIMLLMIAAAVFIFITSTSTAEAYKKLMKIDEYSPERVRQNKVIGAVAGVIWPIATALFLIGGFVFKLWNICWIVFPITGILFGGFAAFYKAIKTDK</sequence>
<dbReference type="EMBL" id="PDBW01000001">
    <property type="protein sequence ID" value="PFH03871.1"/>
    <property type="molecule type" value="Genomic_DNA"/>
</dbReference>
<proteinExistence type="predicted"/>
<feature type="transmembrane region" description="Helical" evidence="1">
    <location>
        <begin position="268"/>
        <end position="287"/>
    </location>
</feature>